<dbReference type="AlphaFoldDB" id="A0A9P4XR40"/>
<dbReference type="Proteomes" id="UP000801864">
    <property type="component" value="Unassembled WGS sequence"/>
</dbReference>
<feature type="region of interest" description="Disordered" evidence="1">
    <location>
        <begin position="52"/>
        <end position="75"/>
    </location>
</feature>
<organism evidence="2 3">
    <name type="scientific">Trichoderma lentiforme</name>
    <dbReference type="NCBI Taxonomy" id="1567552"/>
    <lineage>
        <taxon>Eukaryota</taxon>
        <taxon>Fungi</taxon>
        <taxon>Dikarya</taxon>
        <taxon>Ascomycota</taxon>
        <taxon>Pezizomycotina</taxon>
        <taxon>Sordariomycetes</taxon>
        <taxon>Hypocreomycetidae</taxon>
        <taxon>Hypocreales</taxon>
        <taxon>Hypocreaceae</taxon>
        <taxon>Trichoderma</taxon>
    </lineage>
</organism>
<keyword evidence="3" id="KW-1185">Reference proteome</keyword>
<feature type="compositionally biased region" description="Basic residues" evidence="1">
    <location>
        <begin position="52"/>
        <end position="61"/>
    </location>
</feature>
<evidence type="ECO:0000313" key="3">
    <source>
        <dbReference type="Proteomes" id="UP000801864"/>
    </source>
</evidence>
<dbReference type="EMBL" id="QLNT01000001">
    <property type="protein sequence ID" value="KAF3077064.1"/>
    <property type="molecule type" value="Genomic_DNA"/>
</dbReference>
<sequence>MSFSLASRRPLAFSRLPETGFDSDNPLAASQAHHATFLPRIDGYSSYLGHQMHRQAHKLKGGHTQSSDNVPGEMI</sequence>
<evidence type="ECO:0000313" key="2">
    <source>
        <dbReference type="EMBL" id="KAF3077064.1"/>
    </source>
</evidence>
<reference evidence="2 3" key="1">
    <citation type="submission" date="2018-06" db="EMBL/GenBank/DDBJ databases">
        <title>Genome analysis of cellulolytic fungus Trichoderma lentiforme CFAM-422.</title>
        <authorList>
            <person name="Steindorff A.S."/>
            <person name="Formighieri E.F."/>
            <person name="Midorikawa G.E.O."/>
            <person name="Tamietti M.S."/>
            <person name="Ramos E.Z."/>
            <person name="Silva A.S."/>
            <person name="Bon E.P.S."/>
            <person name="Mendes T.D."/>
            <person name="Damaso M.C.T."/>
            <person name="Favaro L.C.L."/>
        </authorList>
    </citation>
    <scope>NUCLEOTIDE SEQUENCE [LARGE SCALE GENOMIC DNA]</scope>
    <source>
        <strain evidence="2 3">CFAM-422</strain>
    </source>
</reference>
<name>A0A9P4XR40_9HYPO</name>
<comment type="caution">
    <text evidence="2">The sequence shown here is derived from an EMBL/GenBank/DDBJ whole genome shotgun (WGS) entry which is preliminary data.</text>
</comment>
<accession>A0A9P4XR40</accession>
<gene>
    <name evidence="2" type="ORF">CFAM422_000883</name>
</gene>
<protein>
    <submittedName>
        <fullName evidence="2">Uncharacterized protein</fullName>
    </submittedName>
</protein>
<evidence type="ECO:0000256" key="1">
    <source>
        <dbReference type="SAM" id="MobiDB-lite"/>
    </source>
</evidence>
<proteinExistence type="predicted"/>